<sequence>MDGYVAAGLESLQRQQDQAKSKSFTDQQKPDAGSTSPPPIKPLHELEISKNPFLNSGDAEGWITIAGHLVYLSWSKYISIPAGKTYKESMEKLVAEAALMQKQTQVEIRSDVHKRSNVGTKEFPQWIQHDRHITVYFPKSQRKAHIYVGPHGERNVKNIKIWRREEKPKIVLC</sequence>
<evidence type="ECO:0000256" key="1">
    <source>
        <dbReference type="SAM" id="MobiDB-lite"/>
    </source>
</evidence>
<dbReference type="AlphaFoldDB" id="A0A194X571"/>
<dbReference type="OrthoDB" id="10414826at2759"/>
<keyword evidence="3" id="KW-1185">Reference proteome</keyword>
<dbReference type="EMBL" id="KQ947419">
    <property type="protein sequence ID" value="KUJ14952.1"/>
    <property type="molecule type" value="Genomic_DNA"/>
</dbReference>
<proteinExistence type="predicted"/>
<protein>
    <submittedName>
        <fullName evidence="2">Uncharacterized protein</fullName>
    </submittedName>
</protein>
<dbReference type="InParanoid" id="A0A194X571"/>
<feature type="region of interest" description="Disordered" evidence="1">
    <location>
        <begin position="10"/>
        <end position="43"/>
    </location>
</feature>
<accession>A0A194X571</accession>
<dbReference type="Proteomes" id="UP000070700">
    <property type="component" value="Unassembled WGS sequence"/>
</dbReference>
<feature type="compositionally biased region" description="Polar residues" evidence="1">
    <location>
        <begin position="12"/>
        <end position="27"/>
    </location>
</feature>
<organism evidence="2 3">
    <name type="scientific">Mollisia scopiformis</name>
    <name type="common">Conifer needle endophyte fungus</name>
    <name type="synonym">Phialocephala scopiformis</name>
    <dbReference type="NCBI Taxonomy" id="149040"/>
    <lineage>
        <taxon>Eukaryota</taxon>
        <taxon>Fungi</taxon>
        <taxon>Dikarya</taxon>
        <taxon>Ascomycota</taxon>
        <taxon>Pezizomycotina</taxon>
        <taxon>Leotiomycetes</taxon>
        <taxon>Helotiales</taxon>
        <taxon>Mollisiaceae</taxon>
        <taxon>Mollisia</taxon>
    </lineage>
</organism>
<dbReference type="GeneID" id="28829801"/>
<reference evidence="2 3" key="1">
    <citation type="submission" date="2015-10" db="EMBL/GenBank/DDBJ databases">
        <title>Full genome of DAOMC 229536 Phialocephala scopiformis, a fungal endophyte of spruce producing the potent anti-insectan compound rugulosin.</title>
        <authorList>
            <consortium name="DOE Joint Genome Institute"/>
            <person name="Walker A.K."/>
            <person name="Frasz S.L."/>
            <person name="Seifert K.A."/>
            <person name="Miller J.D."/>
            <person name="Mondo S.J."/>
            <person name="Labutti K."/>
            <person name="Lipzen A."/>
            <person name="Dockter R."/>
            <person name="Kennedy M."/>
            <person name="Grigoriev I.V."/>
            <person name="Spatafora J.W."/>
        </authorList>
    </citation>
    <scope>NUCLEOTIDE SEQUENCE [LARGE SCALE GENOMIC DNA]</scope>
    <source>
        <strain evidence="2 3">CBS 120377</strain>
    </source>
</reference>
<dbReference type="KEGG" id="psco:LY89DRAFT_736010"/>
<name>A0A194X571_MOLSC</name>
<dbReference type="RefSeq" id="XP_018069307.1">
    <property type="nucleotide sequence ID" value="XM_018220075.1"/>
</dbReference>
<evidence type="ECO:0000313" key="3">
    <source>
        <dbReference type="Proteomes" id="UP000070700"/>
    </source>
</evidence>
<gene>
    <name evidence="2" type="ORF">LY89DRAFT_736010</name>
</gene>
<evidence type="ECO:0000313" key="2">
    <source>
        <dbReference type="EMBL" id="KUJ14952.1"/>
    </source>
</evidence>